<name>A0A1M5H4H5_9BACT</name>
<dbReference type="AlphaFoldDB" id="A0A1M5H4H5"/>
<keyword evidence="2" id="KW-1185">Reference proteome</keyword>
<accession>A0A1M5H4H5</accession>
<gene>
    <name evidence="1" type="ORF">SAMN05444008_11826</name>
</gene>
<evidence type="ECO:0000313" key="1">
    <source>
        <dbReference type="EMBL" id="SHG10783.1"/>
    </source>
</evidence>
<proteinExistence type="predicted"/>
<dbReference type="Proteomes" id="UP000184368">
    <property type="component" value="Unassembled WGS sequence"/>
</dbReference>
<sequence>MPKGYYNPLKPLCSKGFSKCTEHNLLALFFITKPKPFTSKAFRQHTIFKVLPGKGFPINTPSVFILCNHFHQRPE</sequence>
<organism evidence="1 2">
    <name type="scientific">Cnuella takakiae</name>
    <dbReference type="NCBI Taxonomy" id="1302690"/>
    <lineage>
        <taxon>Bacteria</taxon>
        <taxon>Pseudomonadati</taxon>
        <taxon>Bacteroidota</taxon>
        <taxon>Chitinophagia</taxon>
        <taxon>Chitinophagales</taxon>
        <taxon>Chitinophagaceae</taxon>
        <taxon>Cnuella</taxon>
    </lineage>
</organism>
<protein>
    <submittedName>
        <fullName evidence="1">Uncharacterized protein</fullName>
    </submittedName>
</protein>
<dbReference type="EMBL" id="FQUO01000018">
    <property type="protein sequence ID" value="SHG10783.1"/>
    <property type="molecule type" value="Genomic_DNA"/>
</dbReference>
<reference evidence="1 2" key="1">
    <citation type="submission" date="2016-11" db="EMBL/GenBank/DDBJ databases">
        <authorList>
            <person name="Jaros S."/>
            <person name="Januszkiewicz K."/>
            <person name="Wedrychowicz H."/>
        </authorList>
    </citation>
    <scope>NUCLEOTIDE SEQUENCE [LARGE SCALE GENOMIC DNA]</scope>
    <source>
        <strain evidence="1 2">DSM 26897</strain>
    </source>
</reference>
<evidence type="ECO:0000313" key="2">
    <source>
        <dbReference type="Proteomes" id="UP000184368"/>
    </source>
</evidence>